<dbReference type="EMBL" id="QBIY01012762">
    <property type="protein sequence ID" value="RXN17090.1"/>
    <property type="molecule type" value="Genomic_DNA"/>
</dbReference>
<evidence type="ECO:0000259" key="1">
    <source>
        <dbReference type="Pfam" id="PF18701"/>
    </source>
</evidence>
<dbReference type="PANTHER" id="PTHR47331:SF5">
    <property type="entry name" value="RIBONUCLEASE H"/>
    <property type="match status" value="1"/>
</dbReference>
<protein>
    <recommendedName>
        <fullName evidence="1">DUF5641 domain-containing protein</fullName>
    </recommendedName>
</protein>
<reference evidence="2 3" key="1">
    <citation type="submission" date="2018-03" db="EMBL/GenBank/DDBJ databases">
        <title>Draft genome sequence of Rohu Carp (Labeo rohita).</title>
        <authorList>
            <person name="Das P."/>
            <person name="Kushwaha B."/>
            <person name="Joshi C.G."/>
            <person name="Kumar D."/>
            <person name="Nagpure N.S."/>
            <person name="Sahoo L."/>
            <person name="Das S.P."/>
            <person name="Bit A."/>
            <person name="Patnaik S."/>
            <person name="Meher P.K."/>
            <person name="Jayasankar P."/>
            <person name="Koringa P.G."/>
            <person name="Patel N.V."/>
            <person name="Hinsu A.T."/>
            <person name="Kumar R."/>
            <person name="Pandey M."/>
            <person name="Agarwal S."/>
            <person name="Srivastava S."/>
            <person name="Singh M."/>
            <person name="Iquebal M.A."/>
            <person name="Jaiswal S."/>
            <person name="Angadi U.B."/>
            <person name="Kumar N."/>
            <person name="Raza M."/>
            <person name="Shah T.M."/>
            <person name="Rai A."/>
            <person name="Jena J.K."/>
        </authorList>
    </citation>
    <scope>NUCLEOTIDE SEQUENCE [LARGE SCALE GENOMIC DNA]</scope>
    <source>
        <strain evidence="2">DASCIFA01</strain>
        <tissue evidence="2">Testis</tissue>
    </source>
</reference>
<accession>A0A498M9T0</accession>
<feature type="domain" description="DUF5641" evidence="1">
    <location>
        <begin position="2"/>
        <end position="70"/>
    </location>
</feature>
<sequence length="74" mass="8406">MQAGDKVLEKADDLPRNEWRLAEVIETVVDKDGLVRRVKIRFGDRNLGKDGKRLNKPSVVERPVQKLVLLLEAA</sequence>
<dbReference type="AlphaFoldDB" id="A0A498M9T0"/>
<gene>
    <name evidence="2" type="ORF">ROHU_008149</name>
</gene>
<dbReference type="Pfam" id="PF18701">
    <property type="entry name" value="DUF5641"/>
    <property type="match status" value="1"/>
</dbReference>
<name>A0A498M9T0_LABRO</name>
<keyword evidence="3" id="KW-1185">Reference proteome</keyword>
<dbReference type="PANTHER" id="PTHR47331">
    <property type="entry name" value="PHD-TYPE DOMAIN-CONTAINING PROTEIN"/>
    <property type="match status" value="1"/>
</dbReference>
<dbReference type="Proteomes" id="UP000290572">
    <property type="component" value="Unassembled WGS sequence"/>
</dbReference>
<proteinExistence type="predicted"/>
<comment type="caution">
    <text evidence="2">The sequence shown here is derived from an EMBL/GenBank/DDBJ whole genome shotgun (WGS) entry which is preliminary data.</text>
</comment>
<evidence type="ECO:0000313" key="2">
    <source>
        <dbReference type="EMBL" id="RXN17090.1"/>
    </source>
</evidence>
<organism evidence="2 3">
    <name type="scientific">Labeo rohita</name>
    <name type="common">Indian major carp</name>
    <name type="synonym">Cyprinus rohita</name>
    <dbReference type="NCBI Taxonomy" id="84645"/>
    <lineage>
        <taxon>Eukaryota</taxon>
        <taxon>Metazoa</taxon>
        <taxon>Chordata</taxon>
        <taxon>Craniata</taxon>
        <taxon>Vertebrata</taxon>
        <taxon>Euteleostomi</taxon>
        <taxon>Actinopterygii</taxon>
        <taxon>Neopterygii</taxon>
        <taxon>Teleostei</taxon>
        <taxon>Ostariophysi</taxon>
        <taxon>Cypriniformes</taxon>
        <taxon>Cyprinidae</taxon>
        <taxon>Labeoninae</taxon>
        <taxon>Labeonini</taxon>
        <taxon>Labeo</taxon>
    </lineage>
</organism>
<evidence type="ECO:0000313" key="3">
    <source>
        <dbReference type="Proteomes" id="UP000290572"/>
    </source>
</evidence>
<dbReference type="InterPro" id="IPR040676">
    <property type="entry name" value="DUF5641"/>
</dbReference>